<comment type="caution">
    <text evidence="1">The sequence shown here is derived from an EMBL/GenBank/DDBJ whole genome shotgun (WGS) entry which is preliminary data.</text>
</comment>
<dbReference type="RefSeq" id="WP_065033987.1">
    <property type="nucleotide sequence ID" value="NZ_LZLR01000029.1"/>
</dbReference>
<dbReference type="OrthoDB" id="4460609at2"/>
<organism evidence="1 2">
    <name type="scientific">Mycobacterium asiaticum</name>
    <dbReference type="NCBI Taxonomy" id="1790"/>
    <lineage>
        <taxon>Bacteria</taxon>
        <taxon>Bacillati</taxon>
        <taxon>Actinomycetota</taxon>
        <taxon>Actinomycetes</taxon>
        <taxon>Mycobacteriales</taxon>
        <taxon>Mycobacteriaceae</taxon>
        <taxon>Mycobacterium</taxon>
    </lineage>
</organism>
<proteinExistence type="predicted"/>
<dbReference type="Proteomes" id="UP000093819">
    <property type="component" value="Unassembled WGS sequence"/>
</dbReference>
<dbReference type="AlphaFoldDB" id="A0A1A3UUF1"/>
<accession>A0A1A3UUF1</accession>
<evidence type="ECO:0000313" key="1">
    <source>
        <dbReference type="EMBL" id="OBK26241.1"/>
    </source>
</evidence>
<name>A0A1A3UUF1_MYCAS</name>
<dbReference type="EMBL" id="LZLR01000029">
    <property type="protein sequence ID" value="OBK26241.1"/>
    <property type="molecule type" value="Genomic_DNA"/>
</dbReference>
<evidence type="ECO:0000313" key="2">
    <source>
        <dbReference type="Proteomes" id="UP000093819"/>
    </source>
</evidence>
<gene>
    <name evidence="1" type="ORF">A5635_13860</name>
</gene>
<protein>
    <submittedName>
        <fullName evidence="1">Uncharacterized protein</fullName>
    </submittedName>
</protein>
<reference evidence="1 2" key="1">
    <citation type="submission" date="2016-06" db="EMBL/GenBank/DDBJ databases">
        <authorList>
            <person name="Kjaerup R.B."/>
            <person name="Dalgaard T.S."/>
            <person name="Juul-Madsen H.R."/>
        </authorList>
    </citation>
    <scope>NUCLEOTIDE SEQUENCE [LARGE SCALE GENOMIC DNA]</scope>
    <source>
        <strain evidence="1 2">1245335.1</strain>
    </source>
</reference>
<sequence>MIVGAFLAEAAAAVDNKLNVSGGVLLRFAVEADRLAQFLLVVLTQSETGSPARRIEVEIRPPTDDDPLTIEFELPEAAITAELGFAIFPIEVTLPVDGRWVLMVTGGAGMISLPLLVSG</sequence>